<comment type="caution">
    <text evidence="5">The sequence shown here is derived from an EMBL/GenBank/DDBJ whole genome shotgun (WGS) entry which is preliminary data.</text>
</comment>
<dbReference type="SMART" id="SM00342">
    <property type="entry name" value="HTH_ARAC"/>
    <property type="match status" value="1"/>
</dbReference>
<dbReference type="InterPro" id="IPR009057">
    <property type="entry name" value="Homeodomain-like_sf"/>
</dbReference>
<keyword evidence="6" id="KW-1185">Reference proteome</keyword>
<dbReference type="RefSeq" id="WP_274040120.1">
    <property type="nucleotide sequence ID" value="NZ_JANCPR020000010.1"/>
</dbReference>
<proteinExistence type="predicted"/>
<evidence type="ECO:0000313" key="5">
    <source>
        <dbReference type="EMBL" id="MDJ1132766.1"/>
    </source>
</evidence>
<dbReference type="EMBL" id="JANCPR020000010">
    <property type="protein sequence ID" value="MDJ1132766.1"/>
    <property type="molecule type" value="Genomic_DNA"/>
</dbReference>
<dbReference type="PANTHER" id="PTHR43280:SF32">
    <property type="entry name" value="TRANSCRIPTIONAL REGULATORY PROTEIN"/>
    <property type="match status" value="1"/>
</dbReference>
<keyword evidence="1" id="KW-0805">Transcription regulation</keyword>
<accession>A0ABT6ZUM9</accession>
<dbReference type="PROSITE" id="PS01124">
    <property type="entry name" value="HTH_ARAC_FAMILY_2"/>
    <property type="match status" value="1"/>
</dbReference>
<dbReference type="Pfam" id="PF12833">
    <property type="entry name" value="HTH_18"/>
    <property type="match status" value="1"/>
</dbReference>
<name>A0ABT6ZUM9_9ACTN</name>
<evidence type="ECO:0000259" key="4">
    <source>
        <dbReference type="PROSITE" id="PS01124"/>
    </source>
</evidence>
<protein>
    <submittedName>
        <fullName evidence="5">AraC family transcriptional regulator</fullName>
    </submittedName>
</protein>
<dbReference type="Gene3D" id="1.10.10.60">
    <property type="entry name" value="Homeodomain-like"/>
    <property type="match status" value="1"/>
</dbReference>
<dbReference type="InterPro" id="IPR018060">
    <property type="entry name" value="HTH_AraC"/>
</dbReference>
<reference evidence="5 6" key="1">
    <citation type="submission" date="2023-05" db="EMBL/GenBank/DDBJ databases">
        <title>Streptantibioticus silvisoli sp. nov., acidotolerant actinomycetes 1 from pine litter.</title>
        <authorList>
            <person name="Swiecimska M."/>
            <person name="Golinska P."/>
            <person name="Sangal V."/>
            <person name="Wachnowicz B."/>
            <person name="Goodfellow M."/>
        </authorList>
    </citation>
    <scope>NUCLEOTIDE SEQUENCE [LARGE SCALE GENOMIC DNA]</scope>
    <source>
        <strain evidence="5 6">DSM 42109</strain>
    </source>
</reference>
<keyword evidence="2" id="KW-0238">DNA-binding</keyword>
<gene>
    <name evidence="5" type="ORF">NMN56_012535</name>
</gene>
<dbReference type="PANTHER" id="PTHR43280">
    <property type="entry name" value="ARAC-FAMILY TRANSCRIPTIONAL REGULATOR"/>
    <property type="match status" value="1"/>
</dbReference>
<sequence>MNRNGQALAEVGLPFPATPGGPPGLEIHDVPGWSARLRRLAGRAEARVRPDFHVVIHVRTGRLPCSVDFTDCVVESGCWLWVRPGQLLQLRTEPGSVPGTAAQGTVVLFRPSILDAATVATARLDRRAWRLPLAPAPPAGEPLRQTLEMLENEYHHLRDLPLEAHVAVARHLLAVLVLRLSSLSGGRRTPMGDATFQRFQEAVEEDFTRTHRVEDYAARLGYSVRTLTRATNAAVGCGAKSFLDDRLMLEAKRLLLHTELPATAVGERLGFHHATVFTKFFRHHAGETPAAFRARSGGTPA</sequence>
<dbReference type="Proteomes" id="UP001214441">
    <property type="component" value="Unassembled WGS sequence"/>
</dbReference>
<feature type="domain" description="HTH araC/xylS-type" evidence="4">
    <location>
        <begin position="197"/>
        <end position="295"/>
    </location>
</feature>
<keyword evidence="3" id="KW-0804">Transcription</keyword>
<evidence type="ECO:0000256" key="3">
    <source>
        <dbReference type="ARBA" id="ARBA00023163"/>
    </source>
</evidence>
<organism evidence="5 6">
    <name type="scientific">Streptomyces iconiensis</name>
    <dbReference type="NCBI Taxonomy" id="1384038"/>
    <lineage>
        <taxon>Bacteria</taxon>
        <taxon>Bacillati</taxon>
        <taxon>Actinomycetota</taxon>
        <taxon>Actinomycetes</taxon>
        <taxon>Kitasatosporales</taxon>
        <taxon>Streptomycetaceae</taxon>
        <taxon>Streptomyces</taxon>
    </lineage>
</organism>
<evidence type="ECO:0000256" key="2">
    <source>
        <dbReference type="ARBA" id="ARBA00023125"/>
    </source>
</evidence>
<dbReference type="SUPFAM" id="SSF46689">
    <property type="entry name" value="Homeodomain-like"/>
    <property type="match status" value="1"/>
</dbReference>
<evidence type="ECO:0000313" key="6">
    <source>
        <dbReference type="Proteomes" id="UP001214441"/>
    </source>
</evidence>
<evidence type="ECO:0000256" key="1">
    <source>
        <dbReference type="ARBA" id="ARBA00023015"/>
    </source>
</evidence>